<dbReference type="AlphaFoldDB" id="A0A7X6DAM8"/>
<protein>
    <submittedName>
        <fullName evidence="1">Uncharacterized protein</fullName>
    </submittedName>
</protein>
<reference evidence="1 2" key="1">
    <citation type="submission" date="2020-03" db="EMBL/GenBank/DDBJ databases">
        <title>Bacterial samples isolated from urine from healthy bovine heifers (Gyr breed).</title>
        <authorList>
            <person name="Giannattasio-Ferraz S."/>
            <person name="Maskeri L."/>
            <person name="Penido A."/>
            <person name="Barbosa-Stancioli E.F."/>
            <person name="Putonti C."/>
        </authorList>
    </citation>
    <scope>NUCLEOTIDE SEQUENCE [LARGE SCALE GENOMIC DNA]</scope>
    <source>
        <strain evidence="1 2">UFMG-H7</strain>
    </source>
</reference>
<dbReference type="EMBL" id="JAAVMB010000016">
    <property type="protein sequence ID" value="NKC68865.1"/>
    <property type="molecule type" value="Genomic_DNA"/>
</dbReference>
<gene>
    <name evidence="1" type="ORF">HED35_12275</name>
</gene>
<sequence length="261" mass="30911">MNKLTEANSKQEKKYYRDLEIVWSEFFKENKIYIDIDVADIQSSTSTSVGIKYRDTYAYYSTSLWLEFKRVEKMNIDKTPWELKKILFEDSDESGKLRYNMLRNAKRNTIRDLLKEYGKRRKSSQQMKDEKKELCDNYKVMSSTHTGLGAEVLSTRDIKINAYEDKFKVQPEMNLLGLKMSTNNIEAFLQRLEDIYLFDSLLSSNRLNGMNKRLLIDLVLLDKESIIEKEKISRGTLNKRIIRLKKRVKEIFSDLKLETAF</sequence>
<comment type="caution">
    <text evidence="1">The sequence shown here is derived from an EMBL/GenBank/DDBJ whole genome shotgun (WGS) entry which is preliminary data.</text>
</comment>
<proteinExistence type="predicted"/>
<dbReference type="RefSeq" id="WP_167807954.1">
    <property type="nucleotide sequence ID" value="NZ_JAAVMB010000016.1"/>
</dbReference>
<organism evidence="1 2">
    <name type="scientific">Vagococcus fluvialis</name>
    <dbReference type="NCBI Taxonomy" id="2738"/>
    <lineage>
        <taxon>Bacteria</taxon>
        <taxon>Bacillati</taxon>
        <taxon>Bacillota</taxon>
        <taxon>Bacilli</taxon>
        <taxon>Lactobacillales</taxon>
        <taxon>Enterococcaceae</taxon>
        <taxon>Vagococcus</taxon>
    </lineage>
</organism>
<accession>A0A7X6DAM8</accession>
<evidence type="ECO:0000313" key="2">
    <source>
        <dbReference type="Proteomes" id="UP000521358"/>
    </source>
</evidence>
<evidence type="ECO:0000313" key="1">
    <source>
        <dbReference type="EMBL" id="NKC68865.1"/>
    </source>
</evidence>
<dbReference type="Proteomes" id="UP000521358">
    <property type="component" value="Unassembled WGS sequence"/>
</dbReference>
<name>A0A7X6DAM8_9ENTE</name>